<gene>
    <name evidence="1" type="ORF">J1TS3_42430</name>
</gene>
<sequence>MSDLNLDQKVVIKNMCEWDLFFKRIESPGEVKIPKKGVTRLSRGEIQAQVYANNTMLSGLDGQGSHAKLYIEDKDTRVMLGFESEDGKQEQDIITPERIQKILAYKTQKTFENKIQEEIKLDSEKLLLVEEAKRQKLNDYEKIKFIEEYTEFKFKN</sequence>
<evidence type="ECO:0000313" key="2">
    <source>
        <dbReference type="Proteomes" id="UP000680279"/>
    </source>
</evidence>
<evidence type="ECO:0000313" key="1">
    <source>
        <dbReference type="EMBL" id="GIN23109.1"/>
    </source>
</evidence>
<dbReference type="Proteomes" id="UP000680279">
    <property type="component" value="Unassembled WGS sequence"/>
</dbReference>
<keyword evidence="2" id="KW-1185">Reference proteome</keyword>
<organism evidence="1 2">
    <name type="scientific">Siminovitchia fordii</name>
    <dbReference type="NCBI Taxonomy" id="254759"/>
    <lineage>
        <taxon>Bacteria</taxon>
        <taxon>Bacillati</taxon>
        <taxon>Bacillota</taxon>
        <taxon>Bacilli</taxon>
        <taxon>Bacillales</taxon>
        <taxon>Bacillaceae</taxon>
        <taxon>Siminovitchia</taxon>
    </lineage>
</organism>
<dbReference type="EMBL" id="BOQT01000026">
    <property type="protein sequence ID" value="GIN23109.1"/>
    <property type="molecule type" value="Genomic_DNA"/>
</dbReference>
<dbReference type="RefSeq" id="WP_249412749.1">
    <property type="nucleotide sequence ID" value="NZ_BOQT01000026.1"/>
</dbReference>
<comment type="caution">
    <text evidence="1">The sequence shown here is derived from an EMBL/GenBank/DDBJ whole genome shotgun (WGS) entry which is preliminary data.</text>
</comment>
<protein>
    <submittedName>
        <fullName evidence="1">Uncharacterized protein</fullName>
    </submittedName>
</protein>
<proteinExistence type="predicted"/>
<reference evidence="1 2" key="1">
    <citation type="submission" date="2021-03" db="EMBL/GenBank/DDBJ databases">
        <title>Antimicrobial resistance genes in bacteria isolated from Japanese honey, and their potential for conferring macrolide and lincosamide resistance in the American foulbrood pathogen Paenibacillus larvae.</title>
        <authorList>
            <person name="Okamoto M."/>
            <person name="Kumagai M."/>
            <person name="Kanamori H."/>
            <person name="Takamatsu D."/>
        </authorList>
    </citation>
    <scope>NUCLEOTIDE SEQUENCE [LARGE SCALE GENOMIC DNA]</scope>
    <source>
        <strain evidence="1 2">J1TS3</strain>
    </source>
</reference>
<name>A0ABQ4KBK6_9BACI</name>
<accession>A0ABQ4KBK6</accession>